<keyword evidence="1" id="KW-0175">Coiled coil</keyword>
<protein>
    <submittedName>
        <fullName evidence="3">Uncharacterized protein</fullName>
    </submittedName>
</protein>
<reference evidence="3" key="1">
    <citation type="submission" date="2020-04" db="EMBL/GenBank/DDBJ databases">
        <authorList>
            <person name="Chiriac C."/>
            <person name="Salcher M."/>
            <person name="Ghai R."/>
            <person name="Kavagutti S V."/>
        </authorList>
    </citation>
    <scope>NUCLEOTIDE SEQUENCE</scope>
</reference>
<proteinExistence type="predicted"/>
<gene>
    <name evidence="3" type="ORF">UFOVP36_62</name>
</gene>
<sequence>MAQALSDMEIDEVSLVDDPANEQSRVQIVKAKAGDTSAPDDHVEPGGVDSVSHRVKKALAQIAPRLAQTLTGGHSVDSEADDAAAAAMQEFNMDMESISKSLEDAEVKLNALEAQVGTAETALTEAQEVIKAKDAEIAALKGDAPVAEDEIMKSLPESVRKRLEESDAVAKSAMAEIAKMREEAEVKEAIAKAADLKVGDAEVVGPLLMRVRKGTTTPADAVALETLLKSAGEVSATAALFKSVGSDAGSDGDPEEVLKAKAEEIQKANSGMTYQSAYAKAVDENPKLYNAYITKRRAA</sequence>
<accession>A0A6J5KK43</accession>
<name>A0A6J5KK43_9CAUD</name>
<dbReference type="EMBL" id="LR796164">
    <property type="protein sequence ID" value="CAB4122554.1"/>
    <property type="molecule type" value="Genomic_DNA"/>
</dbReference>
<evidence type="ECO:0000256" key="1">
    <source>
        <dbReference type="SAM" id="Coils"/>
    </source>
</evidence>
<feature type="coiled-coil region" evidence="1">
    <location>
        <begin position="88"/>
        <end position="190"/>
    </location>
</feature>
<organism evidence="3">
    <name type="scientific">uncultured Caudovirales phage</name>
    <dbReference type="NCBI Taxonomy" id="2100421"/>
    <lineage>
        <taxon>Viruses</taxon>
        <taxon>Duplodnaviria</taxon>
        <taxon>Heunggongvirae</taxon>
        <taxon>Uroviricota</taxon>
        <taxon>Caudoviricetes</taxon>
        <taxon>Peduoviridae</taxon>
        <taxon>Maltschvirus</taxon>
        <taxon>Maltschvirus maltsch</taxon>
    </lineage>
</organism>
<evidence type="ECO:0000256" key="2">
    <source>
        <dbReference type="SAM" id="MobiDB-lite"/>
    </source>
</evidence>
<feature type="region of interest" description="Disordered" evidence="2">
    <location>
        <begin position="1"/>
        <end position="22"/>
    </location>
</feature>
<evidence type="ECO:0000313" key="3">
    <source>
        <dbReference type="EMBL" id="CAB4122554.1"/>
    </source>
</evidence>